<dbReference type="InterPro" id="IPR046535">
    <property type="entry name" value="DUF6600"/>
</dbReference>
<feature type="compositionally biased region" description="Pro residues" evidence="1">
    <location>
        <begin position="763"/>
        <end position="780"/>
    </location>
</feature>
<proteinExistence type="predicted"/>
<dbReference type="RefSeq" id="WP_169422770.1">
    <property type="nucleotide sequence ID" value="NZ_JABBFX010000005.1"/>
</dbReference>
<feature type="compositionally biased region" description="Basic and acidic residues" evidence="1">
    <location>
        <begin position="808"/>
        <end position="842"/>
    </location>
</feature>
<evidence type="ECO:0000256" key="1">
    <source>
        <dbReference type="SAM" id="MobiDB-lite"/>
    </source>
</evidence>
<dbReference type="Pfam" id="PF20245">
    <property type="entry name" value="DUF6600"/>
    <property type="match status" value="1"/>
</dbReference>
<feature type="compositionally biased region" description="Low complexity" evidence="1">
    <location>
        <begin position="437"/>
        <end position="449"/>
    </location>
</feature>
<feature type="region of interest" description="Disordered" evidence="1">
    <location>
        <begin position="437"/>
        <end position="462"/>
    </location>
</feature>
<feature type="compositionally biased region" description="Low complexity" evidence="1">
    <location>
        <begin position="579"/>
        <end position="607"/>
    </location>
</feature>
<feature type="compositionally biased region" description="Low complexity" evidence="1">
    <location>
        <begin position="706"/>
        <end position="734"/>
    </location>
</feature>
<feature type="compositionally biased region" description="Low complexity" evidence="1">
    <location>
        <begin position="781"/>
        <end position="796"/>
    </location>
</feature>
<protein>
    <recommendedName>
        <fullName evidence="4">FecR protein domain-containing protein</fullName>
    </recommendedName>
</protein>
<feature type="compositionally biased region" description="Pro residues" evidence="1">
    <location>
        <begin position="608"/>
        <end position="620"/>
    </location>
</feature>
<feature type="region of interest" description="Disordered" evidence="1">
    <location>
        <begin position="504"/>
        <end position="842"/>
    </location>
</feature>
<comment type="caution">
    <text evidence="2">The sequence shown here is derived from an EMBL/GenBank/DDBJ whole genome shotgun (WGS) entry which is preliminary data.</text>
</comment>
<accession>A0A848HG51</accession>
<evidence type="ECO:0008006" key="4">
    <source>
        <dbReference type="Google" id="ProtNLM"/>
    </source>
</evidence>
<evidence type="ECO:0000313" key="2">
    <source>
        <dbReference type="EMBL" id="NML48430.1"/>
    </source>
</evidence>
<dbReference type="AlphaFoldDB" id="A0A848HG51"/>
<reference evidence="2 3" key="1">
    <citation type="submission" date="2020-04" db="EMBL/GenBank/DDBJ databases">
        <title>Ramlibacter sp. G-1-2-2 isolated from soil.</title>
        <authorList>
            <person name="Dahal R.H."/>
        </authorList>
    </citation>
    <scope>NUCLEOTIDE SEQUENCE [LARGE SCALE GENOMIC DNA]</scope>
    <source>
        <strain evidence="2 3">G-1-2-2</strain>
    </source>
</reference>
<gene>
    <name evidence="2" type="ORF">HHL11_32085</name>
</gene>
<name>A0A848HG51_9BURK</name>
<sequence>MLESIRKLLGAGLVGLLALGTVAARADPPYRAVRLAYESGTVSFSPAGDTDWARAPLNQPLATADRLWVDTGSRAELQLDGAALRVGEGTSASVMNLDDRIAQLRLEQGSVSLHVWHIGSGQAIEIDTPNLAYSIRQPGNYRIDVNPGDASTAVLVRSGSADVYGEGASFRMGAGDGYRFYDTALRDYERFAAGPPDALDQWAATRDRRWEHSASARYVPRNMIGYEDLDDYGSWRDAPGYGHVWIPSRVEAGWAPYRDGHWAWVDPWGWTWIDDAPWGFASSHYGRWARVSDQWAWVPGPASDTPVYAPALVAFVDVLAASAASAPAVAWFPLAPQEVYRPAYPASREYFTRVNTSNTVVNVTRITNVYNTNNVTNVVYANQRVPGAVVAVPRNSFVQSQPVARQTVAVQPAQVAAARATPAPPVAPVHASMVGAAPASRQPPAASAQHPVVAHTAPPARPTPMAERLAALSAQPGRVPPPAAPPAAAAPAVAVKLAQPTQTAAVTVTAPPPASPNGRAAERHAARAPAGAAASAPVAAASRPAPAAAAPAQAAAPRGENRQAQAAPAARPGTPPAGPAAEARPAPAQAATPGARPAPAQAAAPSARPAPAPAEAPRPAPAQAAAPEARPAPARAEAPATRPGPAQAEAPAARPGPAQAAAPSERPAPAQASARPPAVAAAPSREAPPHPARATQLPQRAEEAARLGAAASPAEPARAAAAPAAPVVREAVAPEPHRSAPPEHAAQAPHPPAMAERAHEPPARAPAPEPAAHPAPPPPQAAAVPAQHAPSPVAARPESHEPPPPAKAAERPEHVAETPPHAKPESEPAQPRREHASEARGG</sequence>
<keyword evidence="3" id="KW-1185">Reference proteome</keyword>
<organism evidence="2 3">
    <name type="scientific">Ramlibacter agri</name>
    <dbReference type="NCBI Taxonomy" id="2728837"/>
    <lineage>
        <taxon>Bacteria</taxon>
        <taxon>Pseudomonadati</taxon>
        <taxon>Pseudomonadota</taxon>
        <taxon>Betaproteobacteria</taxon>
        <taxon>Burkholderiales</taxon>
        <taxon>Comamonadaceae</taxon>
        <taxon>Ramlibacter</taxon>
    </lineage>
</organism>
<dbReference type="PANTHER" id="PTHR38731">
    <property type="entry name" value="LIPL45-RELATED LIPOPROTEIN-RELATED"/>
    <property type="match status" value="1"/>
</dbReference>
<dbReference type="PANTHER" id="PTHR38731:SF3">
    <property type="entry name" value="BLL6125 PROTEIN"/>
    <property type="match status" value="1"/>
</dbReference>
<dbReference type="Proteomes" id="UP000541185">
    <property type="component" value="Unassembled WGS sequence"/>
</dbReference>
<evidence type="ECO:0000313" key="3">
    <source>
        <dbReference type="Proteomes" id="UP000541185"/>
    </source>
</evidence>
<feature type="compositionally biased region" description="Low complexity" evidence="1">
    <location>
        <begin position="527"/>
        <end position="572"/>
    </location>
</feature>
<feature type="compositionally biased region" description="Low complexity" evidence="1">
    <location>
        <begin position="621"/>
        <end position="685"/>
    </location>
</feature>
<dbReference type="EMBL" id="JABBFX010000005">
    <property type="protein sequence ID" value="NML48430.1"/>
    <property type="molecule type" value="Genomic_DNA"/>
</dbReference>